<dbReference type="EMBL" id="JAINUF010000016">
    <property type="protein sequence ID" value="KAJ8340072.1"/>
    <property type="molecule type" value="Genomic_DNA"/>
</dbReference>
<evidence type="ECO:0000313" key="3">
    <source>
        <dbReference type="Proteomes" id="UP001152622"/>
    </source>
</evidence>
<proteinExistence type="predicted"/>
<dbReference type="Proteomes" id="UP001152622">
    <property type="component" value="Chromosome 16"/>
</dbReference>
<comment type="caution">
    <text evidence="2">The sequence shown here is derived from an EMBL/GenBank/DDBJ whole genome shotgun (WGS) entry which is preliminary data.</text>
</comment>
<keyword evidence="3" id="KW-1185">Reference proteome</keyword>
<evidence type="ECO:0000313" key="2">
    <source>
        <dbReference type="EMBL" id="KAJ8340072.1"/>
    </source>
</evidence>
<accession>A0A9Q1EJR0</accession>
<organism evidence="2 3">
    <name type="scientific">Synaphobranchus kaupii</name>
    <name type="common">Kaup's arrowtooth eel</name>
    <dbReference type="NCBI Taxonomy" id="118154"/>
    <lineage>
        <taxon>Eukaryota</taxon>
        <taxon>Metazoa</taxon>
        <taxon>Chordata</taxon>
        <taxon>Craniata</taxon>
        <taxon>Vertebrata</taxon>
        <taxon>Euteleostomi</taxon>
        <taxon>Actinopterygii</taxon>
        <taxon>Neopterygii</taxon>
        <taxon>Teleostei</taxon>
        <taxon>Anguilliformes</taxon>
        <taxon>Synaphobranchidae</taxon>
        <taxon>Synaphobranchus</taxon>
    </lineage>
</organism>
<gene>
    <name evidence="2" type="ORF">SKAU_G00347050</name>
</gene>
<evidence type="ECO:0000256" key="1">
    <source>
        <dbReference type="SAM" id="MobiDB-lite"/>
    </source>
</evidence>
<dbReference type="AlphaFoldDB" id="A0A9Q1EJR0"/>
<sequence>MELLAPSRTPGADITESPNGGATRGVIRTSTHNTGTQCIQDGALTFSLGVITLNLSSHHSPFAIHLHYARRCHTGSLAEASGTPTQMRDRVKRGVKLSGPEEAGRLCGIRGAAGGNVTQGTLWLS</sequence>
<feature type="region of interest" description="Disordered" evidence="1">
    <location>
        <begin position="1"/>
        <end position="24"/>
    </location>
</feature>
<protein>
    <submittedName>
        <fullName evidence="2">Uncharacterized protein</fullName>
    </submittedName>
</protein>
<reference evidence="2" key="1">
    <citation type="journal article" date="2023" name="Science">
        <title>Genome structures resolve the early diversification of teleost fishes.</title>
        <authorList>
            <person name="Parey E."/>
            <person name="Louis A."/>
            <person name="Montfort J."/>
            <person name="Bouchez O."/>
            <person name="Roques C."/>
            <person name="Iampietro C."/>
            <person name="Lluch J."/>
            <person name="Castinel A."/>
            <person name="Donnadieu C."/>
            <person name="Desvignes T."/>
            <person name="Floi Bucao C."/>
            <person name="Jouanno E."/>
            <person name="Wen M."/>
            <person name="Mejri S."/>
            <person name="Dirks R."/>
            <person name="Jansen H."/>
            <person name="Henkel C."/>
            <person name="Chen W.J."/>
            <person name="Zahm M."/>
            <person name="Cabau C."/>
            <person name="Klopp C."/>
            <person name="Thompson A.W."/>
            <person name="Robinson-Rechavi M."/>
            <person name="Braasch I."/>
            <person name="Lecointre G."/>
            <person name="Bobe J."/>
            <person name="Postlethwait J.H."/>
            <person name="Berthelot C."/>
            <person name="Roest Crollius H."/>
            <person name="Guiguen Y."/>
        </authorList>
    </citation>
    <scope>NUCLEOTIDE SEQUENCE</scope>
    <source>
        <strain evidence="2">WJC10195</strain>
    </source>
</reference>
<name>A0A9Q1EJR0_SYNKA</name>